<dbReference type="Gene3D" id="3.40.1000.30">
    <property type="match status" value="1"/>
</dbReference>
<dbReference type="GO" id="GO:0004866">
    <property type="term" value="F:endopeptidase inhibitor activity"/>
    <property type="evidence" value="ECO:0007669"/>
    <property type="project" value="InterPro"/>
</dbReference>
<accession>A0A1Y1YIR1</accession>
<dbReference type="OrthoDB" id="68090at2759"/>
<sequence length="152" mass="16904">MISLGFSFSGLGDSGKVDSGETKLPVGWNSSDCYSFRYTHPQSQLTFLVKSVHIGNKLVVHGSTKENDKIESFEVDISNCLSPSFNFPLTSGSNQHYASIFWSPEKLKEVVELYQTRIVQVLLPKLNKPGYEETRCCGPVALLAHFISNRSL</sequence>
<dbReference type="GO" id="GO:0070628">
    <property type="term" value="F:proteasome binding"/>
    <property type="evidence" value="ECO:0007669"/>
    <property type="project" value="InterPro"/>
</dbReference>
<evidence type="ECO:0000256" key="1">
    <source>
        <dbReference type="ARBA" id="ARBA00006405"/>
    </source>
</evidence>
<dbReference type="InterPro" id="IPR045128">
    <property type="entry name" value="PI31-like"/>
</dbReference>
<evidence type="ECO:0000259" key="3">
    <source>
        <dbReference type="Pfam" id="PF11566"/>
    </source>
</evidence>
<dbReference type="STRING" id="1314790.A0A1Y1YIR1"/>
<protein>
    <recommendedName>
        <fullName evidence="3">PI31 proteasome regulator N-terminal domain-containing protein</fullName>
    </recommendedName>
</protein>
<gene>
    <name evidence="4" type="ORF">K493DRAFT_313873</name>
</gene>
<dbReference type="InParanoid" id="A0A1Y1YIR1"/>
<name>A0A1Y1YIR1_9FUNG</name>
<dbReference type="Proteomes" id="UP000193498">
    <property type="component" value="Unassembled WGS sequence"/>
</dbReference>
<comment type="caution">
    <text evidence="4">The sequence shown here is derived from an EMBL/GenBank/DDBJ whole genome shotgun (WGS) entry which is preliminary data.</text>
</comment>
<evidence type="ECO:0000313" key="4">
    <source>
        <dbReference type="EMBL" id="ORX97921.1"/>
    </source>
</evidence>
<dbReference type="EMBL" id="MCFE01000123">
    <property type="protein sequence ID" value="ORX97921.1"/>
    <property type="molecule type" value="Genomic_DNA"/>
</dbReference>
<dbReference type="GO" id="GO:0043161">
    <property type="term" value="P:proteasome-mediated ubiquitin-dependent protein catabolic process"/>
    <property type="evidence" value="ECO:0007669"/>
    <property type="project" value="InterPro"/>
</dbReference>
<dbReference type="Pfam" id="PF11566">
    <property type="entry name" value="PI31_Prot_N"/>
    <property type="match status" value="1"/>
</dbReference>
<dbReference type="PANTHER" id="PTHR13266:SF1">
    <property type="entry name" value="PROTEASOME INHIBITOR PI31 SUBUNIT"/>
    <property type="match status" value="1"/>
</dbReference>
<evidence type="ECO:0000313" key="5">
    <source>
        <dbReference type="Proteomes" id="UP000193498"/>
    </source>
</evidence>
<proteinExistence type="inferred from homology"/>
<dbReference type="AlphaFoldDB" id="A0A1Y1YIR1"/>
<comment type="similarity">
    <text evidence="1">Belongs to the proteasome inhibitor PI31 family.</text>
</comment>
<reference evidence="4 5" key="1">
    <citation type="submission" date="2016-07" db="EMBL/GenBank/DDBJ databases">
        <title>Pervasive Adenine N6-methylation of Active Genes in Fungi.</title>
        <authorList>
            <consortium name="DOE Joint Genome Institute"/>
            <person name="Mondo S.J."/>
            <person name="Dannebaum R.O."/>
            <person name="Kuo R.C."/>
            <person name="Labutti K."/>
            <person name="Haridas S."/>
            <person name="Kuo A."/>
            <person name="Salamov A."/>
            <person name="Ahrendt S.R."/>
            <person name="Lipzen A."/>
            <person name="Sullivan W."/>
            <person name="Andreopoulos W.B."/>
            <person name="Clum A."/>
            <person name="Lindquist E."/>
            <person name="Daum C."/>
            <person name="Ramamoorthy G.K."/>
            <person name="Gryganskyi A."/>
            <person name="Culley D."/>
            <person name="Magnuson J.K."/>
            <person name="James T.Y."/>
            <person name="O'Malley M.A."/>
            <person name="Stajich J.E."/>
            <person name="Spatafora J.W."/>
            <person name="Visel A."/>
            <person name="Grigoriev I.V."/>
        </authorList>
    </citation>
    <scope>NUCLEOTIDE SEQUENCE [LARGE SCALE GENOMIC DNA]</scope>
    <source>
        <strain evidence="4 5">CBS 931.73</strain>
    </source>
</reference>
<organism evidence="4 5">
    <name type="scientific">Basidiobolus meristosporus CBS 931.73</name>
    <dbReference type="NCBI Taxonomy" id="1314790"/>
    <lineage>
        <taxon>Eukaryota</taxon>
        <taxon>Fungi</taxon>
        <taxon>Fungi incertae sedis</taxon>
        <taxon>Zoopagomycota</taxon>
        <taxon>Entomophthoromycotina</taxon>
        <taxon>Basidiobolomycetes</taxon>
        <taxon>Basidiobolales</taxon>
        <taxon>Basidiobolaceae</taxon>
        <taxon>Basidiobolus</taxon>
    </lineage>
</organism>
<dbReference type="InterPro" id="IPR021625">
    <property type="entry name" value="PI31_Prot_N"/>
</dbReference>
<evidence type="ECO:0000256" key="2">
    <source>
        <dbReference type="ARBA" id="ARBA00022942"/>
    </source>
</evidence>
<dbReference type="GO" id="GO:0000502">
    <property type="term" value="C:proteasome complex"/>
    <property type="evidence" value="ECO:0007669"/>
    <property type="project" value="UniProtKB-KW"/>
</dbReference>
<keyword evidence="5" id="KW-1185">Reference proteome</keyword>
<dbReference type="PANTHER" id="PTHR13266">
    <property type="entry name" value="PROTEASOME INHIBITOR"/>
    <property type="match status" value="1"/>
</dbReference>
<feature type="domain" description="PI31 proteasome regulator N-terminal" evidence="3">
    <location>
        <begin position="1"/>
        <end position="128"/>
    </location>
</feature>
<keyword evidence="2" id="KW-0647">Proteasome</keyword>